<dbReference type="InterPro" id="IPR003352">
    <property type="entry name" value="PTS_EIIC"/>
</dbReference>
<keyword evidence="7 8" id="KW-0472">Membrane</keyword>
<dbReference type="GO" id="GO:0009401">
    <property type="term" value="P:phosphoenolpyruvate-dependent sugar phosphotransferase system"/>
    <property type="evidence" value="ECO:0007669"/>
    <property type="project" value="InterPro"/>
</dbReference>
<dbReference type="Pfam" id="PF13303">
    <property type="entry name" value="PTS_EIIC_2"/>
    <property type="match status" value="1"/>
</dbReference>
<feature type="transmembrane region" description="Helical" evidence="8">
    <location>
        <begin position="52"/>
        <end position="70"/>
    </location>
</feature>
<evidence type="ECO:0000256" key="1">
    <source>
        <dbReference type="ARBA" id="ARBA00004651"/>
    </source>
</evidence>
<evidence type="ECO:0000256" key="8">
    <source>
        <dbReference type="SAM" id="Phobius"/>
    </source>
</evidence>
<protein>
    <recommendedName>
        <fullName evidence="9">Phosphotransferase system EIIC domain-containing protein</fullName>
    </recommendedName>
</protein>
<dbReference type="Proteomes" id="UP000190409">
    <property type="component" value="Unassembled WGS sequence"/>
</dbReference>
<keyword evidence="3" id="KW-1003">Cell membrane</keyword>
<dbReference type="GO" id="GO:0005886">
    <property type="term" value="C:plasma membrane"/>
    <property type="evidence" value="ECO:0007669"/>
    <property type="project" value="UniProtKB-SubCell"/>
</dbReference>
<accession>A0A1S8KMG3</accession>
<feature type="transmembrane region" description="Helical" evidence="8">
    <location>
        <begin position="77"/>
        <end position="96"/>
    </location>
</feature>
<keyword evidence="5 8" id="KW-0812">Transmembrane</keyword>
<proteinExistence type="predicted"/>
<evidence type="ECO:0000313" key="11">
    <source>
        <dbReference type="Proteomes" id="UP000190409"/>
    </source>
</evidence>
<dbReference type="EMBL" id="MUYF01000003">
    <property type="protein sequence ID" value="OOL80929.1"/>
    <property type="molecule type" value="Genomic_DNA"/>
</dbReference>
<keyword evidence="4" id="KW-0762">Sugar transport</keyword>
<sequence length="351" mass="37087">MSKRVTTNDFFMTLLNGVAIGSVVVLIPSAFLSELVKALLPYFPALEPLLHATLLSNSLMGVVIGIVVGYKFNFTPVEYISIGLATQFASGAVIFQDSQIILQGTGDILSMMFTSAIGAGLIFLIRDKVKTFSLLVIPVLEIGIVSMIGYLALPHILKITSLVGLLTEKLLTMQPLLVAIALCVLFAFLILSPITTVGLALAISLSGVGSGAANLGITAAAIGYSLMGWQVNNTGVNLAIMLGSPKIAMPVIARNVKTFIPILSTSIVLGVLASIFNIVGTPMSAGFGISGFIGPLNHINLTDGGYSLYNIVVTIGVFIIAPFALTLLFKYLFTQVIPIVSEEDYKIDIES</sequence>
<feature type="domain" description="Phosphotransferase system EIIC" evidence="9">
    <location>
        <begin position="12"/>
        <end position="346"/>
    </location>
</feature>
<evidence type="ECO:0000256" key="2">
    <source>
        <dbReference type="ARBA" id="ARBA00022448"/>
    </source>
</evidence>
<comment type="subcellular location">
    <subcellularLocation>
        <location evidence="1">Cell membrane</location>
        <topology evidence="1">Multi-pass membrane protein</topology>
    </subcellularLocation>
</comment>
<evidence type="ECO:0000256" key="3">
    <source>
        <dbReference type="ARBA" id="ARBA00022475"/>
    </source>
</evidence>
<evidence type="ECO:0000259" key="9">
    <source>
        <dbReference type="Pfam" id="PF13303"/>
    </source>
</evidence>
<evidence type="ECO:0000256" key="7">
    <source>
        <dbReference type="ARBA" id="ARBA00023136"/>
    </source>
</evidence>
<feature type="transmembrane region" description="Helical" evidence="8">
    <location>
        <begin position="268"/>
        <end position="294"/>
    </location>
</feature>
<evidence type="ECO:0000256" key="4">
    <source>
        <dbReference type="ARBA" id="ARBA00022597"/>
    </source>
</evidence>
<feature type="transmembrane region" description="Helical" evidence="8">
    <location>
        <begin position="236"/>
        <end position="256"/>
    </location>
</feature>
<gene>
    <name evidence="10" type="ORF">BWX42_03385</name>
</gene>
<feature type="transmembrane region" description="Helical" evidence="8">
    <location>
        <begin position="132"/>
        <end position="153"/>
    </location>
</feature>
<feature type="transmembrane region" description="Helical" evidence="8">
    <location>
        <begin position="173"/>
        <end position="191"/>
    </location>
</feature>
<dbReference type="AlphaFoldDB" id="A0A1S8KMG3"/>
<evidence type="ECO:0000256" key="6">
    <source>
        <dbReference type="ARBA" id="ARBA00022989"/>
    </source>
</evidence>
<keyword evidence="6 8" id="KW-1133">Transmembrane helix</keyword>
<keyword evidence="2" id="KW-0813">Transport</keyword>
<evidence type="ECO:0000256" key="5">
    <source>
        <dbReference type="ARBA" id="ARBA00022692"/>
    </source>
</evidence>
<evidence type="ECO:0000313" key="10">
    <source>
        <dbReference type="EMBL" id="OOL80929.1"/>
    </source>
</evidence>
<dbReference type="GO" id="GO:0008982">
    <property type="term" value="F:protein-N(PI)-phosphohistidine-sugar phosphotransferase activity"/>
    <property type="evidence" value="ECO:0007669"/>
    <property type="project" value="InterPro"/>
</dbReference>
<organism evidence="10 11">
    <name type="scientific">Dolosigranulum pigrum</name>
    <dbReference type="NCBI Taxonomy" id="29394"/>
    <lineage>
        <taxon>Bacteria</taxon>
        <taxon>Bacillati</taxon>
        <taxon>Bacillota</taxon>
        <taxon>Bacilli</taxon>
        <taxon>Lactobacillales</taxon>
        <taxon>Carnobacteriaceae</taxon>
        <taxon>Dolosigranulum</taxon>
    </lineage>
</organism>
<feature type="transmembrane region" description="Helical" evidence="8">
    <location>
        <begin position="198"/>
        <end position="224"/>
    </location>
</feature>
<feature type="transmembrane region" description="Helical" evidence="8">
    <location>
        <begin position="12"/>
        <end position="32"/>
    </location>
</feature>
<comment type="caution">
    <text evidence="10">The sequence shown here is derived from an EMBL/GenBank/DDBJ whole genome shotgun (WGS) entry which is preliminary data.</text>
</comment>
<name>A0A1S8KMG3_9LACT</name>
<feature type="transmembrane region" description="Helical" evidence="8">
    <location>
        <begin position="108"/>
        <end position="125"/>
    </location>
</feature>
<feature type="transmembrane region" description="Helical" evidence="8">
    <location>
        <begin position="306"/>
        <end position="329"/>
    </location>
</feature>
<reference evidence="10 11" key="1">
    <citation type="submission" date="2017-01" db="EMBL/GenBank/DDBJ databases">
        <title>Complete Genome Sequence of Dolosigranulum pigrum isolated from a Patient with interstitial lung disease.</title>
        <authorList>
            <person name="Mukhopadhyay R."/>
            <person name="Joaquin J."/>
            <person name="Hogue R."/>
            <person name="Fitzgerald S."/>
            <person name="Jospin G."/>
            <person name="Eisen J.A."/>
            <person name="Chaturvedi V."/>
        </authorList>
    </citation>
    <scope>NUCLEOTIDE SEQUENCE [LARGE SCALE GENOMIC DNA]</scope>
    <source>
        <strain evidence="10 11">15S00348</strain>
    </source>
</reference>